<comment type="caution">
    <text evidence="7">The sequence shown here is derived from an EMBL/GenBank/DDBJ whole genome shotgun (WGS) entry which is preliminary data.</text>
</comment>
<evidence type="ECO:0000256" key="2">
    <source>
        <dbReference type="ARBA" id="ARBA00022692"/>
    </source>
</evidence>
<feature type="domain" description="VWFA" evidence="6">
    <location>
        <begin position="86"/>
        <end position="310"/>
    </location>
</feature>
<evidence type="ECO:0000259" key="6">
    <source>
        <dbReference type="PROSITE" id="PS50234"/>
    </source>
</evidence>
<accession>A0ABU8X6T4</accession>
<dbReference type="SMART" id="SM00327">
    <property type="entry name" value="VWA"/>
    <property type="match status" value="1"/>
</dbReference>
<sequence length="350" mass="37606">MSFLWPQYLWLLPALALMPLAYLWLLRRRNKTALRYSSLGIVRPAAAGRNWRRHLPPALLLLAFGGMLLAAARPVSRVPLPWARSTIILAIDVSLSMRVADVKPTRMEAAQEAAKLFLKELPKDIEVALVTFAGSSQVAQRATLDREALVAGIDAFQMQMGTAVGNAIVLSLAELFPEHGIDLADLSYGGGYSNGKPQGRSLDAQAKKPPPQFKPVAPGSYNSAAIILLSDGRRTTGVDTLEAAKMAADRGVRVYAVGLGTVDGEAGAPEGMAIYLKLDEATLREVARMTGGEYFHAGTAEALRSVYENLGTRVQVVTRETELAGVLALASAVFAIAAGLLSLLWFRRIA</sequence>
<dbReference type="Proteomes" id="UP001367030">
    <property type="component" value="Unassembled WGS sequence"/>
</dbReference>
<dbReference type="InterPro" id="IPR050768">
    <property type="entry name" value="UPF0353/GerABKA_families"/>
</dbReference>
<name>A0ABU8X6T4_9BURK</name>
<dbReference type="Gene3D" id="3.40.50.410">
    <property type="entry name" value="von Willebrand factor, type A domain"/>
    <property type="match status" value="1"/>
</dbReference>
<reference evidence="7 8" key="1">
    <citation type="submission" date="2024-03" db="EMBL/GenBank/DDBJ databases">
        <title>Novel species of the genus Variovorax.</title>
        <authorList>
            <person name="Liu Q."/>
            <person name="Xin Y.-H."/>
        </authorList>
    </citation>
    <scope>NUCLEOTIDE SEQUENCE [LARGE SCALE GENOMIC DNA]</scope>
    <source>
        <strain evidence="7 8">KACC 18901</strain>
    </source>
</reference>
<proteinExistence type="predicted"/>
<keyword evidence="8" id="KW-1185">Reference proteome</keyword>
<evidence type="ECO:0000256" key="5">
    <source>
        <dbReference type="SAM" id="Phobius"/>
    </source>
</evidence>
<feature type="transmembrane region" description="Helical" evidence="5">
    <location>
        <begin position="58"/>
        <end position="76"/>
    </location>
</feature>
<organism evidence="7 8">
    <name type="scientific">Variovorax robiniae</name>
    <dbReference type="NCBI Taxonomy" id="1836199"/>
    <lineage>
        <taxon>Bacteria</taxon>
        <taxon>Pseudomonadati</taxon>
        <taxon>Pseudomonadota</taxon>
        <taxon>Betaproteobacteria</taxon>
        <taxon>Burkholderiales</taxon>
        <taxon>Comamonadaceae</taxon>
        <taxon>Variovorax</taxon>
    </lineage>
</organism>
<keyword evidence="2 5" id="KW-0812">Transmembrane</keyword>
<dbReference type="EMBL" id="JBBKZS010000004">
    <property type="protein sequence ID" value="MEJ8855535.1"/>
    <property type="molecule type" value="Genomic_DNA"/>
</dbReference>
<evidence type="ECO:0000313" key="8">
    <source>
        <dbReference type="Proteomes" id="UP001367030"/>
    </source>
</evidence>
<evidence type="ECO:0000256" key="3">
    <source>
        <dbReference type="ARBA" id="ARBA00022989"/>
    </source>
</evidence>
<evidence type="ECO:0000256" key="4">
    <source>
        <dbReference type="ARBA" id="ARBA00023136"/>
    </source>
</evidence>
<keyword evidence="4 5" id="KW-0472">Membrane</keyword>
<dbReference type="RefSeq" id="WP_340335600.1">
    <property type="nucleotide sequence ID" value="NZ_JBBKZS010000004.1"/>
</dbReference>
<dbReference type="PROSITE" id="PS50234">
    <property type="entry name" value="VWFA"/>
    <property type="match status" value="1"/>
</dbReference>
<evidence type="ECO:0000313" key="7">
    <source>
        <dbReference type="EMBL" id="MEJ8855535.1"/>
    </source>
</evidence>
<gene>
    <name evidence="7" type="ORF">WKW79_13200</name>
</gene>
<dbReference type="PANTHER" id="PTHR22550:SF5">
    <property type="entry name" value="LEUCINE ZIPPER PROTEIN 4"/>
    <property type="match status" value="1"/>
</dbReference>
<evidence type="ECO:0000256" key="1">
    <source>
        <dbReference type="ARBA" id="ARBA00022475"/>
    </source>
</evidence>
<dbReference type="SUPFAM" id="SSF53300">
    <property type="entry name" value="vWA-like"/>
    <property type="match status" value="1"/>
</dbReference>
<protein>
    <submittedName>
        <fullName evidence="7">VWA domain-containing protein</fullName>
    </submittedName>
</protein>
<feature type="transmembrane region" description="Helical" evidence="5">
    <location>
        <begin position="6"/>
        <end position="26"/>
    </location>
</feature>
<dbReference type="PANTHER" id="PTHR22550">
    <property type="entry name" value="SPORE GERMINATION PROTEIN"/>
    <property type="match status" value="1"/>
</dbReference>
<feature type="transmembrane region" description="Helical" evidence="5">
    <location>
        <begin position="323"/>
        <end position="346"/>
    </location>
</feature>
<dbReference type="InterPro" id="IPR002035">
    <property type="entry name" value="VWF_A"/>
</dbReference>
<dbReference type="InterPro" id="IPR036465">
    <property type="entry name" value="vWFA_dom_sf"/>
</dbReference>
<keyword evidence="1" id="KW-1003">Cell membrane</keyword>
<keyword evidence="3 5" id="KW-1133">Transmembrane helix</keyword>
<dbReference type="Pfam" id="PF13519">
    <property type="entry name" value="VWA_2"/>
    <property type="match status" value="1"/>
</dbReference>